<gene>
    <name evidence="5" type="ORF">IFM89_020911</name>
</gene>
<protein>
    <recommendedName>
        <fullName evidence="7">Protein kinase domain-containing protein</fullName>
    </recommendedName>
</protein>
<accession>A0A835HNS5</accession>
<organism evidence="5 6">
    <name type="scientific">Coptis chinensis</name>
    <dbReference type="NCBI Taxonomy" id="261450"/>
    <lineage>
        <taxon>Eukaryota</taxon>
        <taxon>Viridiplantae</taxon>
        <taxon>Streptophyta</taxon>
        <taxon>Embryophyta</taxon>
        <taxon>Tracheophyta</taxon>
        <taxon>Spermatophyta</taxon>
        <taxon>Magnoliopsida</taxon>
        <taxon>Ranunculales</taxon>
        <taxon>Ranunculaceae</taxon>
        <taxon>Coptidoideae</taxon>
        <taxon>Coptis</taxon>
    </lineage>
</organism>
<feature type="non-terminal residue" evidence="5">
    <location>
        <position position="1"/>
    </location>
</feature>
<feature type="domain" description="Serine-threonine/tyrosine-protein kinase catalytic" evidence="4">
    <location>
        <begin position="2"/>
        <end position="42"/>
    </location>
</feature>
<dbReference type="PANTHER" id="PTHR10584">
    <property type="entry name" value="SUGAR KINASE"/>
    <property type="match status" value="1"/>
</dbReference>
<dbReference type="EMBL" id="JADFTS010000006">
    <property type="protein sequence ID" value="KAF9601617.1"/>
    <property type="molecule type" value="Genomic_DNA"/>
</dbReference>
<evidence type="ECO:0000256" key="2">
    <source>
        <dbReference type="ARBA" id="ARBA00022777"/>
    </source>
</evidence>
<dbReference type="InterPro" id="IPR029056">
    <property type="entry name" value="Ribokinase-like"/>
</dbReference>
<evidence type="ECO:0000313" key="6">
    <source>
        <dbReference type="Proteomes" id="UP000631114"/>
    </source>
</evidence>
<keyword evidence="6" id="KW-1185">Reference proteome</keyword>
<dbReference type="Pfam" id="PF07714">
    <property type="entry name" value="PK_Tyr_Ser-Thr"/>
    <property type="match status" value="1"/>
</dbReference>
<dbReference type="Proteomes" id="UP000631114">
    <property type="component" value="Unassembled WGS sequence"/>
</dbReference>
<dbReference type="InterPro" id="IPR001245">
    <property type="entry name" value="Ser-Thr/Tyr_kinase_cat_dom"/>
</dbReference>
<sequence length="143" mass="15839">LNLLSAMWHENLVPLIGYCSESDQQILVYPFMSNGSLQDRLYGCTGCRCSSNYGCWGMEGEIPVQLLCFVDILSPNETEREHLTRMPTRSFSEISQAVLKCHEMGVKQVLVKLAAAASLCVQVKGAIPSMPERKTVLDALQSL</sequence>
<comment type="caution">
    <text evidence="5">The sequence shown here is derived from an EMBL/GenBank/DDBJ whole genome shotgun (WGS) entry which is preliminary data.</text>
</comment>
<reference evidence="5 6" key="1">
    <citation type="submission" date="2020-10" db="EMBL/GenBank/DDBJ databases">
        <title>The Coptis chinensis genome and diversification of protoberbering-type alkaloids.</title>
        <authorList>
            <person name="Wang B."/>
            <person name="Shu S."/>
            <person name="Song C."/>
            <person name="Liu Y."/>
        </authorList>
    </citation>
    <scope>NUCLEOTIDE SEQUENCE [LARGE SCALE GENOMIC DNA]</scope>
    <source>
        <strain evidence="5">HL-2020</strain>
        <tissue evidence="5">Leaf</tissue>
    </source>
</reference>
<evidence type="ECO:0000256" key="1">
    <source>
        <dbReference type="ARBA" id="ARBA00022679"/>
    </source>
</evidence>
<feature type="domain" description="Carbohydrate kinase PfkB" evidence="3">
    <location>
        <begin position="69"/>
        <end position="136"/>
    </location>
</feature>
<proteinExistence type="predicted"/>
<dbReference type="InterPro" id="IPR011009">
    <property type="entry name" value="Kinase-like_dom_sf"/>
</dbReference>
<dbReference type="SUPFAM" id="SSF53613">
    <property type="entry name" value="Ribokinase-like"/>
    <property type="match status" value="1"/>
</dbReference>
<evidence type="ECO:0000259" key="4">
    <source>
        <dbReference type="Pfam" id="PF07714"/>
    </source>
</evidence>
<dbReference type="GO" id="GO:0004672">
    <property type="term" value="F:protein kinase activity"/>
    <property type="evidence" value="ECO:0007669"/>
    <property type="project" value="InterPro"/>
</dbReference>
<dbReference type="InterPro" id="IPR011611">
    <property type="entry name" value="PfkB_dom"/>
</dbReference>
<dbReference type="SUPFAM" id="SSF56112">
    <property type="entry name" value="Protein kinase-like (PK-like)"/>
    <property type="match status" value="1"/>
</dbReference>
<dbReference type="PANTHER" id="PTHR10584:SF166">
    <property type="entry name" value="RIBOKINASE"/>
    <property type="match status" value="1"/>
</dbReference>
<dbReference type="Gene3D" id="3.40.1190.20">
    <property type="match status" value="1"/>
</dbReference>
<dbReference type="OrthoDB" id="415590at2759"/>
<evidence type="ECO:0008006" key="7">
    <source>
        <dbReference type="Google" id="ProtNLM"/>
    </source>
</evidence>
<dbReference type="AlphaFoldDB" id="A0A835HNS5"/>
<keyword evidence="1" id="KW-0808">Transferase</keyword>
<keyword evidence="2" id="KW-0418">Kinase</keyword>
<name>A0A835HNS5_9MAGN</name>
<evidence type="ECO:0000259" key="3">
    <source>
        <dbReference type="Pfam" id="PF00294"/>
    </source>
</evidence>
<dbReference type="Pfam" id="PF00294">
    <property type="entry name" value="PfkB"/>
    <property type="match status" value="1"/>
</dbReference>
<dbReference type="Gene3D" id="1.10.510.10">
    <property type="entry name" value="Transferase(Phosphotransferase) domain 1"/>
    <property type="match status" value="1"/>
</dbReference>
<evidence type="ECO:0000313" key="5">
    <source>
        <dbReference type="EMBL" id="KAF9601617.1"/>
    </source>
</evidence>